<feature type="transmembrane region" description="Helical" evidence="16">
    <location>
        <begin position="1038"/>
        <end position="1061"/>
    </location>
</feature>
<dbReference type="FunFam" id="3.40.50.1000:FF:000014">
    <property type="entry name" value="Phospholipid-transporting ATPase"/>
    <property type="match status" value="1"/>
</dbReference>
<evidence type="ECO:0000256" key="14">
    <source>
        <dbReference type="PIRSR" id="PIRSR606539-2"/>
    </source>
</evidence>
<dbReference type="InterPro" id="IPR023214">
    <property type="entry name" value="HAD_sf"/>
</dbReference>
<evidence type="ECO:0000259" key="19">
    <source>
        <dbReference type="Pfam" id="PF16209"/>
    </source>
</evidence>
<feature type="binding site" evidence="14">
    <location>
        <position position="544"/>
    </location>
    <ligand>
        <name>ATP</name>
        <dbReference type="ChEBI" id="CHEBI:30616"/>
    </ligand>
</feature>
<evidence type="ECO:0000313" key="21">
    <source>
        <dbReference type="Proteomes" id="UP000515158"/>
    </source>
</evidence>
<evidence type="ECO:0000256" key="10">
    <source>
        <dbReference type="ARBA" id="ARBA00022989"/>
    </source>
</evidence>
<dbReference type="OrthoDB" id="377733at2759"/>
<dbReference type="InterPro" id="IPR001757">
    <property type="entry name" value="P_typ_ATPase"/>
</dbReference>
<feature type="domain" description="P-type ATPase A" evidence="18">
    <location>
        <begin position="124"/>
        <end position="185"/>
    </location>
</feature>
<feature type="region of interest" description="Disordered" evidence="17">
    <location>
        <begin position="232"/>
        <end position="251"/>
    </location>
</feature>
<dbReference type="SFLD" id="SFLDG00002">
    <property type="entry name" value="C1.7:_P-type_atpase_like"/>
    <property type="match status" value="1"/>
</dbReference>
<keyword evidence="10 16" id="KW-1133">Transmembrane helix</keyword>
<feature type="transmembrane region" description="Helical" evidence="16">
    <location>
        <begin position="894"/>
        <end position="914"/>
    </location>
</feature>
<dbReference type="InterPro" id="IPR018303">
    <property type="entry name" value="ATPase_P-typ_P_site"/>
</dbReference>
<feature type="transmembrane region" description="Helical" evidence="16">
    <location>
        <begin position="1013"/>
        <end position="1031"/>
    </location>
</feature>
<evidence type="ECO:0000256" key="11">
    <source>
        <dbReference type="ARBA" id="ARBA00023136"/>
    </source>
</evidence>
<dbReference type="KEGG" id="tpal:117643403"/>
<feature type="transmembrane region" description="Helical" evidence="16">
    <location>
        <begin position="329"/>
        <end position="351"/>
    </location>
</feature>
<feature type="binding site" evidence="14">
    <location>
        <position position="837"/>
    </location>
    <ligand>
        <name>ATP</name>
        <dbReference type="ChEBI" id="CHEBI:30616"/>
    </ligand>
</feature>
<dbReference type="GO" id="GO:0045332">
    <property type="term" value="P:phospholipid translocation"/>
    <property type="evidence" value="ECO:0007669"/>
    <property type="project" value="TreeGrafter"/>
</dbReference>
<dbReference type="GO" id="GO:0000287">
    <property type="term" value="F:magnesium ion binding"/>
    <property type="evidence" value="ECO:0007669"/>
    <property type="project" value="UniProtKB-UniRule"/>
</dbReference>
<dbReference type="NCBIfam" id="TIGR01494">
    <property type="entry name" value="ATPase_P-type"/>
    <property type="match status" value="2"/>
</dbReference>
<organism evidence="22">
    <name type="scientific">Thrips palmi</name>
    <name type="common">Melon thrips</name>
    <dbReference type="NCBI Taxonomy" id="161013"/>
    <lineage>
        <taxon>Eukaryota</taxon>
        <taxon>Metazoa</taxon>
        <taxon>Ecdysozoa</taxon>
        <taxon>Arthropoda</taxon>
        <taxon>Hexapoda</taxon>
        <taxon>Insecta</taxon>
        <taxon>Pterygota</taxon>
        <taxon>Neoptera</taxon>
        <taxon>Paraneoptera</taxon>
        <taxon>Thysanoptera</taxon>
        <taxon>Terebrantia</taxon>
        <taxon>Thripoidea</taxon>
        <taxon>Thripidae</taxon>
        <taxon>Thrips</taxon>
    </lineage>
</organism>
<feature type="binding site" evidence="14">
    <location>
        <position position="812"/>
    </location>
    <ligand>
        <name>ATP</name>
        <dbReference type="ChEBI" id="CHEBI:30616"/>
    </ligand>
</feature>
<feature type="transmembrane region" description="Helical" evidence="16">
    <location>
        <begin position="380"/>
        <end position="399"/>
    </location>
</feature>
<dbReference type="InParanoid" id="A0A6P8ZL35"/>
<reference evidence="22" key="1">
    <citation type="submission" date="2025-08" db="UniProtKB">
        <authorList>
            <consortium name="RefSeq"/>
        </authorList>
    </citation>
    <scope>IDENTIFICATION</scope>
    <source>
        <tissue evidence="22">Total insect</tissue>
    </source>
</reference>
<dbReference type="SFLD" id="SFLDF00027">
    <property type="entry name" value="p-type_atpase"/>
    <property type="match status" value="1"/>
</dbReference>
<evidence type="ECO:0000259" key="20">
    <source>
        <dbReference type="Pfam" id="PF16212"/>
    </source>
</evidence>
<dbReference type="Pfam" id="PF16212">
    <property type="entry name" value="PhoLip_ATPase_C"/>
    <property type="match status" value="1"/>
</dbReference>
<keyword evidence="5 15" id="KW-0479">Metal-binding</keyword>
<feature type="binding site" evidence="14">
    <location>
        <position position="447"/>
    </location>
    <ligand>
        <name>ATP</name>
        <dbReference type="ChEBI" id="CHEBI:30616"/>
    </ligand>
</feature>
<comment type="subcellular location">
    <subcellularLocation>
        <location evidence="2">Endomembrane system</location>
    </subcellularLocation>
    <subcellularLocation>
        <location evidence="1 16">Membrane</location>
        <topology evidence="1 16">Multi-pass membrane protein</topology>
    </subcellularLocation>
</comment>
<gene>
    <name evidence="22" type="primary">LOC117643403</name>
</gene>
<feature type="binding site" evidence="14">
    <location>
        <position position="722"/>
    </location>
    <ligand>
        <name>ATP</name>
        <dbReference type="ChEBI" id="CHEBI:30616"/>
    </ligand>
</feature>
<dbReference type="InterPro" id="IPR036412">
    <property type="entry name" value="HAD-like_sf"/>
</dbReference>
<dbReference type="PANTHER" id="PTHR24092">
    <property type="entry name" value="PROBABLE PHOSPHOLIPID-TRANSPORTING ATPASE"/>
    <property type="match status" value="1"/>
</dbReference>
<dbReference type="InterPro" id="IPR023299">
    <property type="entry name" value="ATPase_P-typ_cyto_dom_N"/>
</dbReference>
<evidence type="ECO:0000256" key="16">
    <source>
        <dbReference type="RuleBase" id="RU362033"/>
    </source>
</evidence>
<dbReference type="GO" id="GO:0005783">
    <property type="term" value="C:endoplasmic reticulum"/>
    <property type="evidence" value="ECO:0007669"/>
    <property type="project" value="TreeGrafter"/>
</dbReference>
<keyword evidence="11 16" id="KW-0472">Membrane</keyword>
<feature type="binding site" evidence="14">
    <location>
        <position position="721"/>
    </location>
    <ligand>
        <name>ATP</name>
        <dbReference type="ChEBI" id="CHEBI:30616"/>
    </ligand>
</feature>
<dbReference type="PANTHER" id="PTHR24092:SF175">
    <property type="entry name" value="PHOSPHOLIPID-TRANSPORTING ATPASE"/>
    <property type="match status" value="1"/>
</dbReference>
<evidence type="ECO:0000256" key="2">
    <source>
        <dbReference type="ARBA" id="ARBA00004308"/>
    </source>
</evidence>
<dbReference type="GO" id="GO:0140326">
    <property type="term" value="F:ATPase-coupled intramembrane lipid transporter activity"/>
    <property type="evidence" value="ECO:0007669"/>
    <property type="project" value="UniProtKB-EC"/>
</dbReference>
<dbReference type="FunCoup" id="A0A6P8ZL35">
    <property type="interactions" value="15"/>
</dbReference>
<comment type="similarity">
    <text evidence="3 16">Belongs to the cation transport ATPase (P-type) (TC 3.A.3) family. Type IV subfamily.</text>
</comment>
<dbReference type="AlphaFoldDB" id="A0A6P8ZL35"/>
<dbReference type="InterPro" id="IPR059000">
    <property type="entry name" value="ATPase_P-type_domA"/>
</dbReference>
<feature type="binding site" evidence="14">
    <location>
        <position position="585"/>
    </location>
    <ligand>
        <name>ATP</name>
        <dbReference type="ChEBI" id="CHEBI:30616"/>
    </ligand>
</feature>
<feature type="binding site" evidence="14">
    <location>
        <position position="608"/>
    </location>
    <ligand>
        <name>ATP</name>
        <dbReference type="ChEBI" id="CHEBI:30616"/>
    </ligand>
</feature>
<feature type="binding site" evidence="14">
    <location>
        <position position="446"/>
    </location>
    <ligand>
        <name>ATP</name>
        <dbReference type="ChEBI" id="CHEBI:30616"/>
    </ligand>
</feature>
<evidence type="ECO:0000256" key="17">
    <source>
        <dbReference type="SAM" id="MobiDB-lite"/>
    </source>
</evidence>
<evidence type="ECO:0000256" key="7">
    <source>
        <dbReference type="ARBA" id="ARBA00022840"/>
    </source>
</evidence>
<dbReference type="InterPro" id="IPR023298">
    <property type="entry name" value="ATPase_P-typ_TM_dom_sf"/>
</dbReference>
<protein>
    <recommendedName>
        <fullName evidence="16">Phospholipid-transporting ATPase</fullName>
        <ecNumber evidence="16">7.6.2.1</ecNumber>
    </recommendedName>
</protein>
<feature type="transmembrane region" description="Helical" evidence="16">
    <location>
        <begin position="920"/>
        <end position="943"/>
    </location>
</feature>
<dbReference type="Gene3D" id="2.70.150.10">
    <property type="entry name" value="Calcium-transporting ATPase, cytoplasmic transduction domain A"/>
    <property type="match status" value="1"/>
</dbReference>
<dbReference type="Pfam" id="PF13246">
    <property type="entry name" value="Cation_ATPase"/>
    <property type="match status" value="1"/>
</dbReference>
<comment type="catalytic activity">
    <reaction evidence="12 16">
        <text>ATP + H2O + phospholipidSide 1 = ADP + phosphate + phospholipidSide 2.</text>
        <dbReference type="EC" id="7.6.2.1"/>
    </reaction>
</comment>
<evidence type="ECO:0000256" key="1">
    <source>
        <dbReference type="ARBA" id="ARBA00004141"/>
    </source>
</evidence>
<dbReference type="NCBIfam" id="TIGR01652">
    <property type="entry name" value="ATPase-Plipid"/>
    <property type="match status" value="1"/>
</dbReference>
<dbReference type="SUPFAM" id="SSF81665">
    <property type="entry name" value="Calcium ATPase, transmembrane domain M"/>
    <property type="match status" value="1"/>
</dbReference>
<evidence type="ECO:0000256" key="8">
    <source>
        <dbReference type="ARBA" id="ARBA00022842"/>
    </source>
</evidence>
<dbReference type="InterPro" id="IPR044492">
    <property type="entry name" value="P_typ_ATPase_HD_dom"/>
</dbReference>
<feature type="domain" description="P-type ATPase N-terminal" evidence="19">
    <location>
        <begin position="38"/>
        <end position="91"/>
    </location>
</feature>
<feature type="binding site" evidence="15">
    <location>
        <position position="837"/>
    </location>
    <ligand>
        <name>Mg(2+)</name>
        <dbReference type="ChEBI" id="CHEBI:18420"/>
    </ligand>
</feature>
<feature type="binding site" evidence="14">
    <location>
        <position position="806"/>
    </location>
    <ligand>
        <name>ATP</name>
        <dbReference type="ChEBI" id="CHEBI:30616"/>
    </ligand>
</feature>
<dbReference type="InterPro" id="IPR006539">
    <property type="entry name" value="P-type_ATPase_IV"/>
</dbReference>
<dbReference type="InterPro" id="IPR032631">
    <property type="entry name" value="P-type_ATPase_N"/>
</dbReference>
<feature type="active site" description="4-aspartylphosphate intermediate" evidence="13">
    <location>
        <position position="445"/>
    </location>
</feature>
<feature type="binding site" evidence="14">
    <location>
        <position position="445"/>
    </location>
    <ligand>
        <name>ATP</name>
        <dbReference type="ChEBI" id="CHEBI:30616"/>
    </ligand>
</feature>
<feature type="transmembrane region" description="Helical" evidence="16">
    <location>
        <begin position="1083"/>
        <end position="1108"/>
    </location>
</feature>
<dbReference type="GO" id="GO:0016887">
    <property type="term" value="F:ATP hydrolysis activity"/>
    <property type="evidence" value="ECO:0007669"/>
    <property type="project" value="InterPro"/>
</dbReference>
<feature type="binding site" evidence="15">
    <location>
        <position position="445"/>
    </location>
    <ligand>
        <name>Mg(2+)</name>
        <dbReference type="ChEBI" id="CHEBI:18420"/>
    </ligand>
</feature>
<evidence type="ECO:0000256" key="9">
    <source>
        <dbReference type="ARBA" id="ARBA00022967"/>
    </source>
</evidence>
<dbReference type="Proteomes" id="UP000515158">
    <property type="component" value="Unplaced"/>
</dbReference>
<dbReference type="GO" id="GO:0005886">
    <property type="term" value="C:plasma membrane"/>
    <property type="evidence" value="ECO:0007669"/>
    <property type="project" value="TreeGrafter"/>
</dbReference>
<sequence>MLRRFWSEGIAFAASVQGNRVSSAGEVRHVPIGRTAPTAYATNKMVSAKYTVWNFLPYNLLEQFRRIANFYFLVATIIVMSINSPVSPWTSLLPLLFVVVVTAAKQGYEDYLRHCSDREVNLAPVSVIRNGVSQELSAERIQVGDLVMVACDQDVPCDMVLVASSHPNARCYVTTANLDGESNLKTVFLPGALRNVRAAGQLMGVKGVIECEQPHPDLYRFYGRLELSTPVAAPPAPPAPPPAASHSAQRTSIDSLTARLSQMMFMEADEEPLSSPLSADHLLLKGARLRNTDQVFGCAVYAGADTKVARNSLITRNKFSAMEKSINRLLLLAMSCLLLLVAASVVGSSLYKGSDAMASFNDAHLGDIEDMTSSEITNEVLSYLILYNYLIPISLYVTIEMQKFLGSLFFTWDNQMYCSDTNRTAVCNTSDLNEELGLVEYLFTDKTGTLTENSMVFRRCCINGVPYRDVRGALRELPHGMATRASADLDADLGAADDAADLSAAMEHFLLALALCHSSQMDYEERFDELDGAEFQYSCCSPDERALLLACARFGVVFLGESSGYYVVRVQGRVKAFRRLEVLEFTSERKRMSVIVRDPSDQIWVFCKGAEATVLPLVSQGQKTRTMECIHEFAMRGLRTMLVACRRIPRQEFSAVLQAVRSARCTLAGNRESQVSSACLAVEQGLTLLGATAVEDRLQPGVREALSNLRDAGVKTWILTGDKVETALSISYSSGHLELEAEPLFVTEHTSATAVTRTLRVIKDRLASGDNYGLVLDGESLGLSLQHAPDLLLDVMVASPAVICCRLSPLQKCQIVRLIKNSKHRPTTAAIGDGANDVSMIQEAHIGLGLMGKEGRQAERCADFAMARFRFVQRALLVHGHWYYFRLSNLVHYFFYKNVVFVLPQFYFILFTAFSPQSMYTSVFLTCFNIIFTSVPVLVYGLLEQNRPSYQLLQYPALYKRHQGNKLMRTGHFITWLAAGLWHSVVVFFVPVMALSFNTVILNNGSEGDMLCLSTLVYSSAVLVVNFKLLITSQYWTLPFLLSIIGSFLLLLVINLIYSVIDLDKLINQQMFYVYLELLSSPLFWIITFLSIWVAIMPDIIIISIANFKRAQQDPTYKYTSNICCIQTKKKWSRSVRTDFNKRSGRVSMMRSTKYRSPLQPLPLNNIQVSQTIDIASRESLTADSNETGSAI</sequence>
<dbReference type="InterPro" id="IPR032630">
    <property type="entry name" value="P_typ_ATPase_c"/>
</dbReference>
<keyword evidence="7 14" id="KW-0067">ATP-binding</keyword>
<feature type="transmembrane region" description="Helical" evidence="16">
    <location>
        <begin position="68"/>
        <end position="86"/>
    </location>
</feature>
<evidence type="ECO:0000256" key="13">
    <source>
        <dbReference type="PIRSR" id="PIRSR606539-1"/>
    </source>
</evidence>
<dbReference type="SFLD" id="SFLDS00003">
    <property type="entry name" value="Haloacid_Dehalogenase"/>
    <property type="match status" value="1"/>
</dbReference>
<evidence type="ECO:0000256" key="4">
    <source>
        <dbReference type="ARBA" id="ARBA00022692"/>
    </source>
</evidence>
<dbReference type="RefSeq" id="XP_034238164.1">
    <property type="nucleotide sequence ID" value="XM_034382273.1"/>
</dbReference>
<dbReference type="GO" id="GO:0005524">
    <property type="term" value="F:ATP binding"/>
    <property type="evidence" value="ECO:0007669"/>
    <property type="project" value="UniProtKB-UniRule"/>
</dbReference>
<evidence type="ECO:0000256" key="5">
    <source>
        <dbReference type="ARBA" id="ARBA00022723"/>
    </source>
</evidence>
<dbReference type="Gene3D" id="3.40.50.1000">
    <property type="entry name" value="HAD superfamily/HAD-like"/>
    <property type="match status" value="1"/>
</dbReference>
<dbReference type="Pfam" id="PF16209">
    <property type="entry name" value="PhoLip_ATPase_N"/>
    <property type="match status" value="1"/>
</dbReference>
<feature type="binding site" evidence="15">
    <location>
        <position position="833"/>
    </location>
    <ligand>
        <name>Mg(2+)</name>
        <dbReference type="ChEBI" id="CHEBI:18420"/>
    </ligand>
</feature>
<feature type="binding site" evidence="14">
    <location>
        <position position="639"/>
    </location>
    <ligand>
        <name>ATP</name>
        <dbReference type="ChEBI" id="CHEBI:30616"/>
    </ligand>
</feature>
<dbReference type="PROSITE" id="PS00154">
    <property type="entry name" value="ATPASE_E1_E2"/>
    <property type="match status" value="1"/>
</dbReference>
<accession>A0A6P8ZL35</accession>
<keyword evidence="9 16" id="KW-1278">Translocase</keyword>
<dbReference type="Gene3D" id="3.40.1110.10">
    <property type="entry name" value="Calcium-transporting ATPase, cytoplasmic domain N"/>
    <property type="match status" value="1"/>
</dbReference>
<dbReference type="SUPFAM" id="SSF81653">
    <property type="entry name" value="Calcium ATPase, transduction domain A"/>
    <property type="match status" value="1"/>
</dbReference>
<proteinExistence type="inferred from homology"/>
<keyword evidence="6 14" id="KW-0547">Nucleotide-binding</keyword>
<feature type="binding site" evidence="14">
    <location>
        <position position="720"/>
    </location>
    <ligand>
        <name>ATP</name>
        <dbReference type="ChEBI" id="CHEBI:30616"/>
    </ligand>
</feature>
<dbReference type="SUPFAM" id="SSF56784">
    <property type="entry name" value="HAD-like"/>
    <property type="match status" value="1"/>
</dbReference>
<evidence type="ECO:0000256" key="12">
    <source>
        <dbReference type="ARBA" id="ARBA00034036"/>
    </source>
</evidence>
<evidence type="ECO:0000313" key="22">
    <source>
        <dbReference type="RefSeq" id="XP_034238164.1"/>
    </source>
</evidence>
<keyword evidence="4 16" id="KW-0812">Transmembrane</keyword>
<dbReference type="EC" id="7.6.2.1" evidence="16"/>
<dbReference type="SUPFAM" id="SSF81660">
    <property type="entry name" value="Metal cation-transporting ATPase, ATP-binding domain N"/>
    <property type="match status" value="1"/>
</dbReference>
<keyword evidence="8 15" id="KW-0460">Magnesium</keyword>
<dbReference type="InterPro" id="IPR008250">
    <property type="entry name" value="ATPase_P-typ_transduc_dom_A_sf"/>
</dbReference>
<feature type="binding site" evidence="14">
    <location>
        <position position="836"/>
    </location>
    <ligand>
        <name>ATP</name>
        <dbReference type="ChEBI" id="CHEBI:30616"/>
    </ligand>
</feature>
<comment type="cofactor">
    <cofactor evidence="15">
        <name>Mg(2+)</name>
        <dbReference type="ChEBI" id="CHEBI:18420"/>
    </cofactor>
</comment>
<feature type="transmembrane region" description="Helical" evidence="16">
    <location>
        <begin position="973"/>
        <end position="993"/>
    </location>
</feature>
<evidence type="ECO:0000259" key="18">
    <source>
        <dbReference type="Pfam" id="PF00122"/>
    </source>
</evidence>
<keyword evidence="21" id="KW-1185">Reference proteome</keyword>
<dbReference type="GeneID" id="117643403"/>
<evidence type="ECO:0000256" key="6">
    <source>
        <dbReference type="ARBA" id="ARBA00022741"/>
    </source>
</evidence>
<feature type="compositionally biased region" description="Pro residues" evidence="17">
    <location>
        <begin position="232"/>
        <end position="243"/>
    </location>
</feature>
<evidence type="ECO:0000256" key="15">
    <source>
        <dbReference type="PIRSR" id="PIRSR606539-3"/>
    </source>
</evidence>
<dbReference type="PRINTS" id="PR00119">
    <property type="entry name" value="CATATPASE"/>
</dbReference>
<feature type="binding site" evidence="15">
    <location>
        <position position="447"/>
    </location>
    <ligand>
        <name>Mg(2+)</name>
        <dbReference type="ChEBI" id="CHEBI:18420"/>
    </ligand>
</feature>
<dbReference type="Pfam" id="PF00122">
    <property type="entry name" value="E1-E2_ATPase"/>
    <property type="match status" value="1"/>
</dbReference>
<name>A0A6P8ZL35_THRPL</name>
<feature type="domain" description="P-type ATPase C-terminal" evidence="20">
    <location>
        <begin position="860"/>
        <end position="1106"/>
    </location>
</feature>
<evidence type="ECO:0000256" key="3">
    <source>
        <dbReference type="ARBA" id="ARBA00008109"/>
    </source>
</evidence>